<proteinExistence type="predicted"/>
<evidence type="ECO:0000313" key="1">
    <source>
        <dbReference type="EMBL" id="KAH9420927.1"/>
    </source>
</evidence>
<comment type="caution">
    <text evidence="1">The sequence shown here is derived from an EMBL/GenBank/DDBJ whole genome shotgun (WGS) entry which is preliminary data.</text>
</comment>
<name>A0ABQ8JER6_DERPT</name>
<evidence type="ECO:0000313" key="2">
    <source>
        <dbReference type="Proteomes" id="UP000887458"/>
    </source>
</evidence>
<dbReference type="Proteomes" id="UP000887458">
    <property type="component" value="Unassembled WGS sequence"/>
</dbReference>
<gene>
    <name evidence="1" type="ORF">DERP_001364</name>
</gene>
<protein>
    <submittedName>
        <fullName evidence="1">Uncharacterized protein</fullName>
    </submittedName>
</protein>
<keyword evidence="2" id="KW-1185">Reference proteome</keyword>
<reference evidence="1 2" key="1">
    <citation type="journal article" date="2018" name="J. Allergy Clin. Immunol.">
        <title>High-quality assembly of Dermatophagoides pteronyssinus genome and transcriptome reveals a wide range of novel allergens.</title>
        <authorList>
            <person name="Liu X.Y."/>
            <person name="Yang K.Y."/>
            <person name="Wang M.Q."/>
            <person name="Kwok J.S."/>
            <person name="Zeng X."/>
            <person name="Yang Z."/>
            <person name="Xiao X.J."/>
            <person name="Lau C.P."/>
            <person name="Li Y."/>
            <person name="Huang Z.M."/>
            <person name="Ba J.G."/>
            <person name="Yim A.K."/>
            <person name="Ouyang C.Y."/>
            <person name="Ngai S.M."/>
            <person name="Chan T.F."/>
            <person name="Leung E.L."/>
            <person name="Liu L."/>
            <person name="Liu Z.G."/>
            <person name="Tsui S.K."/>
        </authorList>
    </citation>
    <scope>NUCLEOTIDE SEQUENCE [LARGE SCALE GENOMIC DNA]</scope>
    <source>
        <strain evidence="1">Derp</strain>
    </source>
</reference>
<dbReference type="EMBL" id="NJHN03000047">
    <property type="protein sequence ID" value="KAH9420927.1"/>
    <property type="molecule type" value="Genomic_DNA"/>
</dbReference>
<organism evidence="1 2">
    <name type="scientific">Dermatophagoides pteronyssinus</name>
    <name type="common">European house dust mite</name>
    <dbReference type="NCBI Taxonomy" id="6956"/>
    <lineage>
        <taxon>Eukaryota</taxon>
        <taxon>Metazoa</taxon>
        <taxon>Ecdysozoa</taxon>
        <taxon>Arthropoda</taxon>
        <taxon>Chelicerata</taxon>
        <taxon>Arachnida</taxon>
        <taxon>Acari</taxon>
        <taxon>Acariformes</taxon>
        <taxon>Sarcoptiformes</taxon>
        <taxon>Astigmata</taxon>
        <taxon>Psoroptidia</taxon>
        <taxon>Analgoidea</taxon>
        <taxon>Pyroglyphidae</taxon>
        <taxon>Dermatophagoidinae</taxon>
        <taxon>Dermatophagoides</taxon>
    </lineage>
</organism>
<reference evidence="1 2" key="2">
    <citation type="journal article" date="2022" name="Mol. Biol. Evol.">
        <title>Comparative Genomics Reveals Insights into the Divergent Evolution of Astigmatic Mites and Household Pest Adaptations.</title>
        <authorList>
            <person name="Xiong Q."/>
            <person name="Wan A.T."/>
            <person name="Liu X."/>
            <person name="Fung C.S."/>
            <person name="Xiao X."/>
            <person name="Malainual N."/>
            <person name="Hou J."/>
            <person name="Wang L."/>
            <person name="Wang M."/>
            <person name="Yang K.Y."/>
            <person name="Cui Y."/>
            <person name="Leung E.L."/>
            <person name="Nong W."/>
            <person name="Shin S.K."/>
            <person name="Au S.W."/>
            <person name="Jeong K.Y."/>
            <person name="Chew F.T."/>
            <person name="Hui J.H."/>
            <person name="Leung T.F."/>
            <person name="Tungtrongchitr A."/>
            <person name="Zhong N."/>
            <person name="Liu Z."/>
            <person name="Tsui S.K."/>
        </authorList>
    </citation>
    <scope>NUCLEOTIDE SEQUENCE [LARGE SCALE GENOMIC DNA]</scope>
    <source>
        <strain evidence="1">Derp</strain>
    </source>
</reference>
<accession>A0ABQ8JER6</accession>
<sequence>MIYNERLAIGENYVKVLSLSDVQMDINIILFKRPFTWLNRDVFRYKTAQTAGVAISNQASLMFIYMYKNSSNQNQCMYFIQSDVTSNND</sequence>